<protein>
    <submittedName>
        <fullName evidence="2">Heme-binding domain-containing protein</fullName>
    </submittedName>
</protein>
<proteinExistence type="predicted"/>
<evidence type="ECO:0000313" key="2">
    <source>
        <dbReference type="EMBL" id="MBK1895039.1"/>
    </source>
</evidence>
<organism evidence="2 3">
    <name type="scientific">Chryseobacterium paridis</name>
    <dbReference type="NCBI Taxonomy" id="2800328"/>
    <lineage>
        <taxon>Bacteria</taxon>
        <taxon>Pseudomonadati</taxon>
        <taxon>Bacteroidota</taxon>
        <taxon>Flavobacteriia</taxon>
        <taxon>Flavobacteriales</taxon>
        <taxon>Weeksellaceae</taxon>
        <taxon>Chryseobacterium group</taxon>
        <taxon>Chryseobacterium</taxon>
    </lineage>
</organism>
<feature type="domain" description="Haem-binding" evidence="1">
    <location>
        <begin position="12"/>
        <end position="147"/>
    </location>
</feature>
<dbReference type="RefSeq" id="WP_200243493.1">
    <property type="nucleotide sequence ID" value="NZ_JAENHK010000001.1"/>
</dbReference>
<dbReference type="EMBL" id="JAENHK010000001">
    <property type="protein sequence ID" value="MBK1895039.1"/>
    <property type="molecule type" value="Genomic_DNA"/>
</dbReference>
<evidence type="ECO:0000313" key="3">
    <source>
        <dbReference type="Proteomes" id="UP000628669"/>
    </source>
</evidence>
<dbReference type="Proteomes" id="UP000628669">
    <property type="component" value="Unassembled WGS sequence"/>
</dbReference>
<sequence length="152" mass="17711">MKMVKKIVFWSLVVFALIQFVPIDRANKPVDHKVNFVDAKKTPEKISKLIKGACYDCHSNETVYPKYSYIAPVSWSIKSHVNEGREHLNFSIWQTYNSDLKESMLNSIIPTLQSKTMPMPGYIVYHKEANLSEAERKLLINYFEEMLKSKSY</sequence>
<dbReference type="InterPro" id="IPR025992">
    <property type="entry name" value="Haem-bd"/>
</dbReference>
<evidence type="ECO:0000259" key="1">
    <source>
        <dbReference type="SMART" id="SM01235"/>
    </source>
</evidence>
<name>A0ABS1FRZ6_9FLAO</name>
<accession>A0ABS1FRZ6</accession>
<gene>
    <name evidence="2" type="ORF">JHL15_04630</name>
</gene>
<comment type="caution">
    <text evidence="2">The sequence shown here is derived from an EMBL/GenBank/DDBJ whole genome shotgun (WGS) entry which is preliminary data.</text>
</comment>
<reference evidence="3" key="1">
    <citation type="submission" date="2021-01" db="EMBL/GenBank/DDBJ databases">
        <title>Genome public.</title>
        <authorList>
            <person name="Liu C."/>
            <person name="Sun Q."/>
        </authorList>
    </citation>
    <scope>NUCLEOTIDE SEQUENCE [LARGE SCALE GENOMIC DNA]</scope>
    <source>
        <strain evidence="3">YIM B02567</strain>
    </source>
</reference>
<keyword evidence="3" id="KW-1185">Reference proteome</keyword>
<dbReference type="Pfam" id="PF14376">
    <property type="entry name" value="Haem_bd"/>
    <property type="match status" value="1"/>
</dbReference>
<dbReference type="SMART" id="SM01235">
    <property type="entry name" value="Haem_bd"/>
    <property type="match status" value="1"/>
</dbReference>